<feature type="transmembrane region" description="Helical" evidence="6">
    <location>
        <begin position="167"/>
        <end position="188"/>
    </location>
</feature>
<gene>
    <name evidence="8" type="ORF">Alo02nite_92370</name>
</gene>
<feature type="domain" description="Major facilitator superfamily (MFS) profile" evidence="7">
    <location>
        <begin position="42"/>
        <end position="422"/>
    </location>
</feature>
<feature type="transmembrane region" description="Helical" evidence="6">
    <location>
        <begin position="275"/>
        <end position="295"/>
    </location>
</feature>
<keyword evidence="4 6" id="KW-1133">Transmembrane helix</keyword>
<dbReference type="InterPro" id="IPR020846">
    <property type="entry name" value="MFS_dom"/>
</dbReference>
<dbReference type="InterPro" id="IPR036259">
    <property type="entry name" value="MFS_trans_sf"/>
</dbReference>
<feature type="transmembrane region" description="Helical" evidence="6">
    <location>
        <begin position="194"/>
        <end position="215"/>
    </location>
</feature>
<dbReference type="PROSITE" id="PS50850">
    <property type="entry name" value="MFS"/>
    <property type="match status" value="1"/>
</dbReference>
<dbReference type="Proteomes" id="UP000631312">
    <property type="component" value="Unassembled WGS sequence"/>
</dbReference>
<evidence type="ECO:0000256" key="5">
    <source>
        <dbReference type="ARBA" id="ARBA00023136"/>
    </source>
</evidence>
<feature type="transmembrane region" description="Helical" evidence="6">
    <location>
        <begin position="398"/>
        <end position="417"/>
    </location>
</feature>
<evidence type="ECO:0000256" key="1">
    <source>
        <dbReference type="ARBA" id="ARBA00004651"/>
    </source>
</evidence>
<feature type="transmembrane region" description="Helical" evidence="6">
    <location>
        <begin position="107"/>
        <end position="126"/>
    </location>
</feature>
<evidence type="ECO:0000259" key="7">
    <source>
        <dbReference type="PROSITE" id="PS50850"/>
    </source>
</evidence>
<dbReference type="PANTHER" id="PTHR43124:SF10">
    <property type="entry name" value="PURINE EFFLUX PUMP PBUE"/>
    <property type="match status" value="1"/>
</dbReference>
<evidence type="ECO:0000256" key="3">
    <source>
        <dbReference type="ARBA" id="ARBA00022692"/>
    </source>
</evidence>
<feature type="transmembrane region" description="Helical" evidence="6">
    <location>
        <begin position="333"/>
        <end position="354"/>
    </location>
</feature>
<keyword evidence="2" id="KW-1003">Cell membrane</keyword>
<feature type="transmembrane region" description="Helical" evidence="6">
    <location>
        <begin position="307"/>
        <end position="327"/>
    </location>
</feature>
<evidence type="ECO:0000256" key="6">
    <source>
        <dbReference type="SAM" id="Phobius"/>
    </source>
</evidence>
<proteinExistence type="predicted"/>
<dbReference type="EMBL" id="BOMP01000201">
    <property type="protein sequence ID" value="GIE46339.1"/>
    <property type="molecule type" value="Genomic_DNA"/>
</dbReference>
<evidence type="ECO:0000313" key="8">
    <source>
        <dbReference type="EMBL" id="GIE46339.1"/>
    </source>
</evidence>
<dbReference type="InterPro" id="IPR050189">
    <property type="entry name" value="MFS_Efflux_Transporters"/>
</dbReference>
<evidence type="ECO:0000256" key="2">
    <source>
        <dbReference type="ARBA" id="ARBA00022475"/>
    </source>
</evidence>
<feature type="transmembrane region" description="Helical" evidence="6">
    <location>
        <begin position="366"/>
        <end position="386"/>
    </location>
</feature>
<organism evidence="8 9">
    <name type="scientific">Actinoplanes lobatus</name>
    <dbReference type="NCBI Taxonomy" id="113568"/>
    <lineage>
        <taxon>Bacteria</taxon>
        <taxon>Bacillati</taxon>
        <taxon>Actinomycetota</taxon>
        <taxon>Actinomycetes</taxon>
        <taxon>Micromonosporales</taxon>
        <taxon>Micromonosporaceae</taxon>
        <taxon>Actinoplanes</taxon>
    </lineage>
</organism>
<keyword evidence="3 6" id="KW-0812">Transmembrane</keyword>
<feature type="transmembrane region" description="Helical" evidence="6">
    <location>
        <begin position="250"/>
        <end position="269"/>
    </location>
</feature>
<sequence>MPIIVRPPGTTGKDPATVRRCLWSAAYDPRVTVTDTARRRPLITLLVVCQSTIGLIFGGIGLFLPLIRTDLGLSFTEAGTLAAASNLTYALMQVPSGYLADRFTPRRLFLIGLLGLNVLSALFAVLDTYPLLLIDQALAGFFRALVFTPGMLLMTQLFPPGRRATAMGLYVVGGFSSNVLLSAVGPLLVGPLGWRLLFLLFSGFGLLALVLYRFLAGAAPRREPGDPVRFADLPGLIRQRIIQLTGVIQFTRLAVAQGFTFWLPTYLVVDRGQSLATAGLVAALASAISAPVNYLGGYLSDRINRPLLVIGGSLTVLTVGLTLLTYVPGMLGVLGVVALISMAIQVYFGPLFALPLQVLGSGNAGLISGFGNFCANLGSFALVYALGAVKDATGSFRAGFLSLAVLCVVALIATRLTRPLLRRAG</sequence>
<dbReference type="Pfam" id="PF07690">
    <property type="entry name" value="MFS_1"/>
    <property type="match status" value="1"/>
</dbReference>
<feature type="transmembrane region" description="Helical" evidence="6">
    <location>
        <begin position="79"/>
        <end position="100"/>
    </location>
</feature>
<keyword evidence="9" id="KW-1185">Reference proteome</keyword>
<comment type="caution">
    <text evidence="8">The sequence shown here is derived from an EMBL/GenBank/DDBJ whole genome shotgun (WGS) entry which is preliminary data.</text>
</comment>
<dbReference type="SUPFAM" id="SSF103473">
    <property type="entry name" value="MFS general substrate transporter"/>
    <property type="match status" value="1"/>
</dbReference>
<dbReference type="PANTHER" id="PTHR43124">
    <property type="entry name" value="PURINE EFFLUX PUMP PBUE"/>
    <property type="match status" value="1"/>
</dbReference>
<accession>A0ABQ4AZA0</accession>
<evidence type="ECO:0000313" key="9">
    <source>
        <dbReference type="Proteomes" id="UP000631312"/>
    </source>
</evidence>
<name>A0ABQ4AZA0_9ACTN</name>
<feature type="transmembrane region" description="Helical" evidence="6">
    <location>
        <begin position="138"/>
        <end position="155"/>
    </location>
</feature>
<comment type="subcellular location">
    <subcellularLocation>
        <location evidence="1">Cell membrane</location>
        <topology evidence="1">Multi-pass membrane protein</topology>
    </subcellularLocation>
</comment>
<evidence type="ECO:0000256" key="4">
    <source>
        <dbReference type="ARBA" id="ARBA00022989"/>
    </source>
</evidence>
<dbReference type="Gene3D" id="1.20.1250.20">
    <property type="entry name" value="MFS general substrate transporter like domains"/>
    <property type="match status" value="2"/>
</dbReference>
<keyword evidence="5 6" id="KW-0472">Membrane</keyword>
<dbReference type="InterPro" id="IPR011701">
    <property type="entry name" value="MFS"/>
</dbReference>
<feature type="transmembrane region" description="Helical" evidence="6">
    <location>
        <begin position="42"/>
        <end position="67"/>
    </location>
</feature>
<reference evidence="8 9" key="1">
    <citation type="submission" date="2021-01" db="EMBL/GenBank/DDBJ databases">
        <title>Whole genome shotgun sequence of Actinoplanes lobatus NBRC 12513.</title>
        <authorList>
            <person name="Komaki H."/>
            <person name="Tamura T."/>
        </authorList>
    </citation>
    <scope>NUCLEOTIDE SEQUENCE [LARGE SCALE GENOMIC DNA]</scope>
    <source>
        <strain evidence="8 9">NBRC 12513</strain>
    </source>
</reference>
<protein>
    <submittedName>
        <fullName evidence="8">MFS transporter</fullName>
    </submittedName>
</protein>